<keyword evidence="1" id="KW-0813">Transport</keyword>
<name>A0ABS6JGV9_9BACI</name>
<feature type="domain" description="ABC transporter" evidence="4">
    <location>
        <begin position="6"/>
        <end position="230"/>
    </location>
</feature>
<dbReference type="InterPro" id="IPR003593">
    <property type="entry name" value="AAA+_ATPase"/>
</dbReference>
<dbReference type="InterPro" id="IPR050763">
    <property type="entry name" value="ABC_transporter_ATP-binding"/>
</dbReference>
<dbReference type="EMBL" id="JAHQCS010000080">
    <property type="protein sequence ID" value="MBU9711695.1"/>
    <property type="molecule type" value="Genomic_DNA"/>
</dbReference>
<dbReference type="Proteomes" id="UP000784880">
    <property type="component" value="Unassembled WGS sequence"/>
</dbReference>
<dbReference type="RefSeq" id="WP_217065713.1">
    <property type="nucleotide sequence ID" value="NZ_JAHQCS010000080.1"/>
</dbReference>
<organism evidence="5 6">
    <name type="scientific">Evansella tamaricis</name>
    <dbReference type="NCBI Taxonomy" id="2069301"/>
    <lineage>
        <taxon>Bacteria</taxon>
        <taxon>Bacillati</taxon>
        <taxon>Bacillota</taxon>
        <taxon>Bacilli</taxon>
        <taxon>Bacillales</taxon>
        <taxon>Bacillaceae</taxon>
        <taxon>Evansella</taxon>
    </lineage>
</organism>
<evidence type="ECO:0000259" key="4">
    <source>
        <dbReference type="PROSITE" id="PS50893"/>
    </source>
</evidence>
<reference evidence="5 6" key="1">
    <citation type="submission" date="2021-06" db="EMBL/GenBank/DDBJ databases">
        <title>Bacillus sp. RD4P76, an endophyte from a halophyte.</title>
        <authorList>
            <person name="Sun J.-Q."/>
        </authorList>
    </citation>
    <scope>NUCLEOTIDE SEQUENCE [LARGE SCALE GENOMIC DNA]</scope>
    <source>
        <strain evidence="5 6">CGMCC 1.15917</strain>
    </source>
</reference>
<evidence type="ECO:0000313" key="5">
    <source>
        <dbReference type="EMBL" id="MBU9711695.1"/>
    </source>
</evidence>
<evidence type="ECO:0000313" key="6">
    <source>
        <dbReference type="Proteomes" id="UP000784880"/>
    </source>
</evidence>
<evidence type="ECO:0000256" key="1">
    <source>
        <dbReference type="ARBA" id="ARBA00022448"/>
    </source>
</evidence>
<protein>
    <submittedName>
        <fullName evidence="5">ABC transporter ATP-binding protein</fullName>
    </submittedName>
</protein>
<sequence>MEDIMVELQDVIKTFKGKTAVDNVSFSIRKGEVVAILGPNGAGKSTTIMMLLGLLEPTKGNVSVFQQQPNNNKVLERIGAMLQEVSVIDALKVKEILHLFRSYYPRPMSFEELVSFTGFEEGDLKKRAEKLSIGQKRRLAFALALAGDPDLLFFDEPTVGMDVSSRNLFWKTIDELRARGKTIIFTTHYLQEADDVAERIILFHKGAVVEDGTPAEIKGRLTKKFVSFQGNGINREAVFALKKLPMVSHIIAKGDRFILETDDTDAVLRIIFEKKLPVSGIELEQGRLEDAFEQLTEKKEVI</sequence>
<dbReference type="SMART" id="SM00382">
    <property type="entry name" value="AAA"/>
    <property type="match status" value="1"/>
</dbReference>
<keyword evidence="2" id="KW-0547">Nucleotide-binding</keyword>
<comment type="caution">
    <text evidence="5">The sequence shown here is derived from an EMBL/GenBank/DDBJ whole genome shotgun (WGS) entry which is preliminary data.</text>
</comment>
<keyword evidence="6" id="KW-1185">Reference proteome</keyword>
<dbReference type="PANTHER" id="PTHR42711:SF17">
    <property type="entry name" value="ABC TRANSPORTER ATP-BINDING PROTEIN"/>
    <property type="match status" value="1"/>
</dbReference>
<dbReference type="CDD" id="cd03230">
    <property type="entry name" value="ABC_DR_subfamily_A"/>
    <property type="match status" value="1"/>
</dbReference>
<accession>A0ABS6JGV9</accession>
<dbReference type="Pfam" id="PF00005">
    <property type="entry name" value="ABC_tran"/>
    <property type="match status" value="1"/>
</dbReference>
<dbReference type="PANTHER" id="PTHR42711">
    <property type="entry name" value="ABC TRANSPORTER ATP-BINDING PROTEIN"/>
    <property type="match status" value="1"/>
</dbReference>
<dbReference type="PROSITE" id="PS50893">
    <property type="entry name" value="ABC_TRANSPORTER_2"/>
    <property type="match status" value="1"/>
</dbReference>
<gene>
    <name evidence="5" type="ORF">KS419_08100</name>
</gene>
<keyword evidence="3 5" id="KW-0067">ATP-binding</keyword>
<evidence type="ECO:0000256" key="2">
    <source>
        <dbReference type="ARBA" id="ARBA00022741"/>
    </source>
</evidence>
<dbReference type="InterPro" id="IPR003439">
    <property type="entry name" value="ABC_transporter-like_ATP-bd"/>
</dbReference>
<dbReference type="GO" id="GO:0005524">
    <property type="term" value="F:ATP binding"/>
    <property type="evidence" value="ECO:0007669"/>
    <property type="project" value="UniProtKB-KW"/>
</dbReference>
<proteinExistence type="predicted"/>
<evidence type="ECO:0000256" key="3">
    <source>
        <dbReference type="ARBA" id="ARBA00022840"/>
    </source>
</evidence>